<evidence type="ECO:0000313" key="2">
    <source>
        <dbReference type="Proteomes" id="UP001596417"/>
    </source>
</evidence>
<dbReference type="Proteomes" id="UP001596417">
    <property type="component" value="Unassembled WGS sequence"/>
</dbReference>
<reference evidence="1 2" key="1">
    <citation type="journal article" date="2019" name="Int. J. Syst. Evol. Microbiol.">
        <title>The Global Catalogue of Microorganisms (GCM) 10K type strain sequencing project: providing services to taxonomists for standard genome sequencing and annotation.</title>
        <authorList>
            <consortium name="The Broad Institute Genomics Platform"/>
            <consortium name="The Broad Institute Genome Sequencing Center for Infectious Disease"/>
            <person name="Wu L."/>
            <person name="Ma J."/>
        </authorList>
    </citation>
    <scope>NUCLEOTIDE SEQUENCE [LARGE SCALE GENOMIC DNA]</scope>
    <source>
        <strain evidence="1 2">RDMS1</strain>
    </source>
</reference>
<dbReference type="InterPro" id="IPR057175">
    <property type="entry name" value="DUF7853"/>
</dbReference>
<dbReference type="RefSeq" id="WP_264555014.1">
    <property type="nucleotide sequence ID" value="NZ_CP109979.1"/>
</dbReference>
<gene>
    <name evidence="1" type="ORF">ACFQL7_05365</name>
</gene>
<proteinExistence type="predicted"/>
<dbReference type="EMBL" id="JBHTAX010000001">
    <property type="protein sequence ID" value="MFC7189330.1"/>
    <property type="molecule type" value="Genomic_DNA"/>
</dbReference>
<organism evidence="1 2">
    <name type="scientific">Halocatena marina</name>
    <dbReference type="NCBI Taxonomy" id="2934937"/>
    <lineage>
        <taxon>Archaea</taxon>
        <taxon>Methanobacteriati</taxon>
        <taxon>Methanobacteriota</taxon>
        <taxon>Stenosarchaea group</taxon>
        <taxon>Halobacteria</taxon>
        <taxon>Halobacteriales</taxon>
        <taxon>Natronomonadaceae</taxon>
        <taxon>Halocatena</taxon>
    </lineage>
</organism>
<dbReference type="GeneID" id="76198901"/>
<evidence type="ECO:0000313" key="1">
    <source>
        <dbReference type="EMBL" id="MFC7189330.1"/>
    </source>
</evidence>
<protein>
    <submittedName>
        <fullName evidence="1">Uncharacterized protein</fullName>
    </submittedName>
</protein>
<dbReference type="Pfam" id="PF25251">
    <property type="entry name" value="DUF7853"/>
    <property type="match status" value="1"/>
</dbReference>
<name>A0ABD5YSA2_9EURY</name>
<dbReference type="AlphaFoldDB" id="A0ABD5YSA2"/>
<comment type="caution">
    <text evidence="1">The sequence shown here is derived from an EMBL/GenBank/DDBJ whole genome shotgun (WGS) entry which is preliminary data.</text>
</comment>
<keyword evidence="2" id="KW-1185">Reference proteome</keyword>
<accession>A0ABD5YSA2</accession>
<sequence>MVAEINTPPVTEFEFTREEQWAMHQAFLDYIHVAVRDDTDLPLPSVELTIIEKIEDKKFAFTAFELDRIQYECDYHARSEFAPEIDRKPAQSVIEKIDQQSLTAGEQ</sequence>